<comment type="caution">
    <text evidence="2">The sequence shown here is derived from an EMBL/GenBank/DDBJ whole genome shotgun (WGS) entry which is preliminary data.</text>
</comment>
<keyword evidence="1" id="KW-0472">Membrane</keyword>
<proteinExistence type="predicted"/>
<dbReference type="NCBIfam" id="TIGR00278">
    <property type="entry name" value="membrane protein insertion efficiency factor YidD"/>
    <property type="match status" value="1"/>
</dbReference>
<evidence type="ECO:0000256" key="1">
    <source>
        <dbReference type="SAM" id="Phobius"/>
    </source>
</evidence>
<sequence>MLAGFYLKKLVHIVYYVIFIVVVLSIRIYQLCISPYLKPNCRFTPTCSEYSIQVISRYGLIKGIYLCLKRIFQCHPFA</sequence>
<dbReference type="PATRIC" id="fig|1359168.3.peg.206"/>
<evidence type="ECO:0000313" key="3">
    <source>
        <dbReference type="Proteomes" id="UP000033616"/>
    </source>
</evidence>
<keyword evidence="1" id="KW-0812">Transmembrane</keyword>
<keyword evidence="3" id="KW-1185">Reference proteome</keyword>
<evidence type="ECO:0000313" key="2">
    <source>
        <dbReference type="EMBL" id="KJV56119.1"/>
    </source>
</evidence>
<dbReference type="Proteomes" id="UP000033616">
    <property type="component" value="Unassembled WGS sequence"/>
</dbReference>
<dbReference type="EMBL" id="LANP01000013">
    <property type="protein sequence ID" value="KJV56119.1"/>
    <property type="molecule type" value="Genomic_DNA"/>
</dbReference>
<accession>A0A0F3MNG5</accession>
<dbReference type="STRING" id="1359168.OCHUTO_0603"/>
<dbReference type="RefSeq" id="WP_084215354.1">
    <property type="nucleotide sequence ID" value="NZ_LANP01000013.1"/>
</dbReference>
<dbReference type="InterPro" id="IPR002696">
    <property type="entry name" value="Membr_insert_effic_factor_YidD"/>
</dbReference>
<organism evidence="2 3">
    <name type="scientific">Orientia chuto str. Dubai</name>
    <dbReference type="NCBI Taxonomy" id="1359168"/>
    <lineage>
        <taxon>Bacteria</taxon>
        <taxon>Pseudomonadati</taxon>
        <taxon>Pseudomonadota</taxon>
        <taxon>Alphaproteobacteria</taxon>
        <taxon>Rickettsiales</taxon>
        <taxon>Rickettsiaceae</taxon>
        <taxon>Rickettsieae</taxon>
        <taxon>Orientia</taxon>
    </lineage>
</organism>
<dbReference type="PANTHER" id="PTHR33383:SF1">
    <property type="entry name" value="MEMBRANE PROTEIN INSERTION EFFICIENCY FACTOR-RELATED"/>
    <property type="match status" value="1"/>
</dbReference>
<keyword evidence="1" id="KW-1133">Transmembrane helix</keyword>
<dbReference type="SMART" id="SM01234">
    <property type="entry name" value="Haemolytic"/>
    <property type="match status" value="1"/>
</dbReference>
<feature type="transmembrane region" description="Helical" evidence="1">
    <location>
        <begin position="12"/>
        <end position="29"/>
    </location>
</feature>
<dbReference type="PANTHER" id="PTHR33383">
    <property type="entry name" value="MEMBRANE PROTEIN INSERTION EFFICIENCY FACTOR-RELATED"/>
    <property type="match status" value="1"/>
</dbReference>
<protein>
    <submittedName>
        <fullName evidence="2">Putative membrane protein insertion efficiency factor</fullName>
    </submittedName>
</protein>
<name>A0A0F3MNG5_9RICK</name>
<gene>
    <name evidence="2" type="ORF">OCHUTO_0603</name>
</gene>
<dbReference type="AlphaFoldDB" id="A0A0F3MNG5"/>
<dbReference type="Pfam" id="PF01809">
    <property type="entry name" value="YidD"/>
    <property type="match status" value="1"/>
</dbReference>
<reference evidence="2 3" key="1">
    <citation type="submission" date="2015-02" db="EMBL/GenBank/DDBJ databases">
        <title>Genome Sequencing of Rickettsiales.</title>
        <authorList>
            <person name="Daugherty S.C."/>
            <person name="Su Q."/>
            <person name="Abolude K."/>
            <person name="Beier-Sexton M."/>
            <person name="Carlyon J.A."/>
            <person name="Carter R."/>
            <person name="Day N.P."/>
            <person name="Dumler S.J."/>
            <person name="Dyachenko V."/>
            <person name="Godinez A."/>
            <person name="Kurtti T.J."/>
            <person name="Lichay M."/>
            <person name="Mullins K.E."/>
            <person name="Ott S."/>
            <person name="Pappas-Brown V."/>
            <person name="Paris D.H."/>
            <person name="Patel P."/>
            <person name="Richards A.L."/>
            <person name="Sadzewicz L."/>
            <person name="Sears K."/>
            <person name="Seidman D."/>
            <person name="Sengamalay N."/>
            <person name="Stenos J."/>
            <person name="Tallon L.J."/>
            <person name="Vincent G."/>
            <person name="Fraser C.M."/>
            <person name="Munderloh U."/>
            <person name="Dunning-Hotopp J.C."/>
        </authorList>
    </citation>
    <scope>NUCLEOTIDE SEQUENCE [LARGE SCALE GENOMIC DNA]</scope>
    <source>
        <strain evidence="2 3">Fuller</strain>
    </source>
</reference>